<feature type="compositionally biased region" description="Low complexity" evidence="1">
    <location>
        <begin position="1"/>
        <end position="17"/>
    </location>
</feature>
<feature type="compositionally biased region" description="Basic residues" evidence="1">
    <location>
        <begin position="294"/>
        <end position="307"/>
    </location>
</feature>
<gene>
    <name evidence="2" type="ORF">AVDCRST_MAG68-1702</name>
</gene>
<feature type="compositionally biased region" description="Basic residues" evidence="1">
    <location>
        <begin position="68"/>
        <end position="82"/>
    </location>
</feature>
<name>A0A6J4K3A2_9BACT</name>
<evidence type="ECO:0000313" key="2">
    <source>
        <dbReference type="EMBL" id="CAA9294248.1"/>
    </source>
</evidence>
<feature type="non-terminal residue" evidence="2">
    <location>
        <position position="392"/>
    </location>
</feature>
<evidence type="ECO:0000256" key="1">
    <source>
        <dbReference type="SAM" id="MobiDB-lite"/>
    </source>
</evidence>
<dbReference type="EMBL" id="CADCTW010000001">
    <property type="protein sequence ID" value="CAA9294248.1"/>
    <property type="molecule type" value="Genomic_DNA"/>
</dbReference>
<dbReference type="AlphaFoldDB" id="A0A6J4K3A2"/>
<sequence>DRFRLAARAGAQARAHGAGAGGDRRVRRAAAGHDHARLRAHPLLWRAAGGERIRTARHAQGHPPLRQRGGHPRRRRGGRAHPPHPGGSRGGPGAGRAVPRGARRLRRPAALHHRHRPARAVPLPRRGGARARARRGGRQRAHGAAGRHPRGRHAAPGRRRGRVAGPRPRHARLPRQRRGRLPLRLRGPALPRHPDIGRAARHGASGRSVALRRGDGGGRGRRGARPPHRRRGPGGLGPVHARAAGGNGPAPPLLPPARHHPGEHRAGGDGAAGLHHRDHRRARALRRDRDAAGHRRVARPHPPRRGRGGAGAGGRRVPGRSPAGPVDGAPPGPHPPFLPRHPGQDDLFRMGARARGPGHGPGDRGGRAGGVHPRPRRRALAAVAGAARGGRV</sequence>
<protein>
    <submittedName>
        <fullName evidence="2">Uncharacterized protein</fullName>
    </submittedName>
</protein>
<feature type="non-terminal residue" evidence="2">
    <location>
        <position position="1"/>
    </location>
</feature>
<organism evidence="2">
    <name type="scientific">uncultured Gemmatimonadota bacterium</name>
    <dbReference type="NCBI Taxonomy" id="203437"/>
    <lineage>
        <taxon>Bacteria</taxon>
        <taxon>Pseudomonadati</taxon>
        <taxon>Gemmatimonadota</taxon>
        <taxon>environmental samples</taxon>
    </lineage>
</organism>
<feature type="region of interest" description="Disordered" evidence="1">
    <location>
        <begin position="1"/>
        <end position="34"/>
    </location>
</feature>
<proteinExistence type="predicted"/>
<feature type="region of interest" description="Disordered" evidence="1">
    <location>
        <begin position="55"/>
        <end position="392"/>
    </location>
</feature>
<feature type="compositionally biased region" description="Pro residues" evidence="1">
    <location>
        <begin position="328"/>
        <end position="339"/>
    </location>
</feature>
<reference evidence="2" key="1">
    <citation type="submission" date="2020-02" db="EMBL/GenBank/DDBJ databases">
        <authorList>
            <person name="Meier V. D."/>
        </authorList>
    </citation>
    <scope>NUCLEOTIDE SEQUENCE</scope>
    <source>
        <strain evidence="2">AVDCRST_MAG68</strain>
    </source>
</reference>
<feature type="compositionally biased region" description="Basic residues" evidence="1">
    <location>
        <begin position="219"/>
        <end position="232"/>
    </location>
</feature>
<feature type="compositionally biased region" description="Basic residues" evidence="1">
    <location>
        <begin position="127"/>
        <end position="183"/>
    </location>
</feature>
<feature type="compositionally biased region" description="Basic residues" evidence="1">
    <location>
        <begin position="274"/>
        <end position="284"/>
    </location>
</feature>
<accession>A0A6J4K3A2</accession>
<feature type="compositionally biased region" description="Basic residues" evidence="1">
    <location>
        <begin position="101"/>
        <end position="118"/>
    </location>
</feature>